<keyword evidence="6" id="KW-0472">Membrane</keyword>
<evidence type="ECO:0000313" key="10">
    <source>
        <dbReference type="Proteomes" id="UP000681425"/>
    </source>
</evidence>
<dbReference type="GO" id="GO:0016020">
    <property type="term" value="C:membrane"/>
    <property type="evidence" value="ECO:0007669"/>
    <property type="project" value="UniProtKB-SubCell"/>
</dbReference>
<dbReference type="GO" id="GO:0006629">
    <property type="term" value="P:lipid metabolic process"/>
    <property type="evidence" value="ECO:0007669"/>
    <property type="project" value="UniProtKB-KW"/>
</dbReference>
<dbReference type="EMBL" id="CP073910">
    <property type="protein sequence ID" value="QUT08225.1"/>
    <property type="molecule type" value="Genomic_DNA"/>
</dbReference>
<dbReference type="GO" id="GO:0016746">
    <property type="term" value="F:acyltransferase activity"/>
    <property type="evidence" value="ECO:0007669"/>
    <property type="project" value="UniProtKB-KW"/>
</dbReference>
<name>A0A975KBA0_9SPHN</name>
<keyword evidence="2" id="KW-0808">Transferase</keyword>
<dbReference type="InterPro" id="IPR002123">
    <property type="entry name" value="Plipid/glycerol_acylTrfase"/>
</dbReference>
<organism evidence="9 10">
    <name type="scientific">Sphingobium phenoxybenzoativorans</name>
    <dbReference type="NCBI Taxonomy" id="1592790"/>
    <lineage>
        <taxon>Bacteria</taxon>
        <taxon>Pseudomonadati</taxon>
        <taxon>Pseudomonadota</taxon>
        <taxon>Alphaproteobacteria</taxon>
        <taxon>Sphingomonadales</taxon>
        <taxon>Sphingomonadaceae</taxon>
        <taxon>Sphingobium</taxon>
    </lineage>
</organism>
<evidence type="ECO:0000259" key="8">
    <source>
        <dbReference type="SMART" id="SM00563"/>
    </source>
</evidence>
<dbReference type="KEGG" id="spph:KFK14_11095"/>
<evidence type="ECO:0000256" key="6">
    <source>
        <dbReference type="ARBA" id="ARBA00023136"/>
    </source>
</evidence>
<gene>
    <name evidence="9" type="ORF">KFK14_11095</name>
</gene>
<keyword evidence="3" id="KW-0812">Transmembrane</keyword>
<keyword evidence="4" id="KW-1133">Transmembrane helix</keyword>
<dbReference type="Proteomes" id="UP000681425">
    <property type="component" value="Chromosome"/>
</dbReference>
<dbReference type="SMART" id="SM00563">
    <property type="entry name" value="PlsC"/>
    <property type="match status" value="1"/>
</dbReference>
<evidence type="ECO:0000313" key="9">
    <source>
        <dbReference type="EMBL" id="QUT08225.1"/>
    </source>
</evidence>
<dbReference type="Pfam" id="PF01553">
    <property type="entry name" value="Acyltransferase"/>
    <property type="match status" value="1"/>
</dbReference>
<dbReference type="PANTHER" id="PTHR23063">
    <property type="entry name" value="PHOSPHOLIPID ACYLTRANSFERASE"/>
    <property type="match status" value="1"/>
</dbReference>
<keyword evidence="5" id="KW-0443">Lipid metabolism</keyword>
<evidence type="ECO:0000256" key="5">
    <source>
        <dbReference type="ARBA" id="ARBA00023098"/>
    </source>
</evidence>
<dbReference type="PANTHER" id="PTHR23063:SF52">
    <property type="entry name" value="LYSOPHOSPHATIDYLCHOLINE ACYLTRANSFERASE"/>
    <property type="match status" value="1"/>
</dbReference>
<keyword evidence="10" id="KW-1185">Reference proteome</keyword>
<proteinExistence type="predicted"/>
<keyword evidence="7 9" id="KW-0012">Acyltransferase</keyword>
<evidence type="ECO:0000256" key="1">
    <source>
        <dbReference type="ARBA" id="ARBA00004370"/>
    </source>
</evidence>
<evidence type="ECO:0000256" key="7">
    <source>
        <dbReference type="ARBA" id="ARBA00023315"/>
    </source>
</evidence>
<accession>A0A975KBA0</accession>
<feature type="domain" description="Phospholipid/glycerol acyltransferase" evidence="8">
    <location>
        <begin position="64"/>
        <end position="178"/>
    </location>
</feature>
<evidence type="ECO:0000256" key="2">
    <source>
        <dbReference type="ARBA" id="ARBA00022679"/>
    </source>
</evidence>
<evidence type="ECO:0000256" key="3">
    <source>
        <dbReference type="ARBA" id="ARBA00022692"/>
    </source>
</evidence>
<sequence length="249" mass="27472">MRSRLRRWRRIAALLGALLVCLPPHLLWKLSGRRSPWPPIFLGLAARAVGVDLLISGVPLTKDVFFACNHVSWMDILALGGATGTAFIAHDGIEKWPVIGWLAAQNNTIFVARERRRGVTEQVDVLRSALREHQPVTLFPEGTTGDGLALLPFKPALFAVMMPPPRDLDVQPVYLDYGSAAAEIAWHGDESAGANATRILGRKGKVRLTLHFLDPFDPEDMPDRKAIAAEVRKRIEARLQPSLVSFPAV</sequence>
<protein>
    <submittedName>
        <fullName evidence="9">1-acyl-sn-glycerol-3-phosphate acyltransferase</fullName>
    </submittedName>
</protein>
<comment type="subcellular location">
    <subcellularLocation>
        <location evidence="1">Membrane</location>
    </subcellularLocation>
</comment>
<dbReference type="CDD" id="cd07989">
    <property type="entry name" value="LPLAT_AGPAT-like"/>
    <property type="match status" value="1"/>
</dbReference>
<reference evidence="9" key="1">
    <citation type="submission" date="2021-04" db="EMBL/GenBank/DDBJ databases">
        <title>Isolation of p-tert-butylphenol degrading bacteria Sphingobium phenoxybenzoativorans Tas13 from active sludge.</title>
        <authorList>
            <person name="Li Y."/>
        </authorList>
    </citation>
    <scope>NUCLEOTIDE SEQUENCE</scope>
    <source>
        <strain evidence="9">Tas13</strain>
    </source>
</reference>
<dbReference type="AlphaFoldDB" id="A0A975KBA0"/>
<evidence type="ECO:0000256" key="4">
    <source>
        <dbReference type="ARBA" id="ARBA00022989"/>
    </source>
</evidence>
<dbReference type="SUPFAM" id="SSF69593">
    <property type="entry name" value="Glycerol-3-phosphate (1)-acyltransferase"/>
    <property type="match status" value="1"/>
</dbReference>